<dbReference type="Proteomes" id="UP001320544">
    <property type="component" value="Chromosome"/>
</dbReference>
<accession>A0ABN6MBV1</accession>
<dbReference type="PANTHER" id="PTHR33392">
    <property type="entry name" value="POLYISOPRENYL-TEICHOIC ACID--PEPTIDOGLYCAN TEICHOIC ACID TRANSFERASE TAGU"/>
    <property type="match status" value="1"/>
</dbReference>
<dbReference type="InterPro" id="IPR004474">
    <property type="entry name" value="LytR_CpsA_psr"/>
</dbReference>
<evidence type="ECO:0000313" key="4">
    <source>
        <dbReference type="EMBL" id="BDE94688.1"/>
    </source>
</evidence>
<dbReference type="InterPro" id="IPR050922">
    <property type="entry name" value="LytR/CpsA/Psr_CW_biosynth"/>
</dbReference>
<comment type="similarity">
    <text evidence="1">Belongs to the LytR/CpsA/Psr (LCP) family.</text>
</comment>
<evidence type="ECO:0000256" key="1">
    <source>
        <dbReference type="ARBA" id="ARBA00006068"/>
    </source>
</evidence>
<keyword evidence="2" id="KW-0812">Transmembrane</keyword>
<keyword evidence="2" id="KW-0472">Membrane</keyword>
<name>A0ABN6MBV1_9ACTN</name>
<dbReference type="Gene3D" id="3.40.630.190">
    <property type="entry name" value="LCP protein"/>
    <property type="match status" value="1"/>
</dbReference>
<feature type="transmembrane region" description="Helical" evidence="2">
    <location>
        <begin position="15"/>
        <end position="38"/>
    </location>
</feature>
<sequence length="328" mass="35252">MENQQEAIARSRRRAAAAVLCVTVFAAAFIGVACFLHASSPKYSPNELGSQLAPTSDPLYVLLIGSDSRKGTALYTGKANEHAQVDQHSDIMTLMRIDPETYTITLVTVPRDTQLAGTSGKINDALAGGDPNEVVKVVETLTGITVDYYMMTTFTSFESLVDDLGGTVVDVPLKITTDDPSTGRDVTVAPGQSQSLDGSQTLVLARARKEYVEDQDALRQVNVRNIEVSLIEKVLANPGGIDDALLYLEEHTTTNMDFGLVASLAADFLLHRDDVTIYTCTGPHKGSVNEAGLWVIPEDKETWSLLMETVDAGEDPSGVVSLPSFPVS</sequence>
<reference evidence="4 5" key="1">
    <citation type="submission" date="2022-01" db="EMBL/GenBank/DDBJ databases">
        <title>Novel bile acid biosynthetic pathways are enriched in the microbiome of centenarians.</title>
        <authorList>
            <person name="Sato Y."/>
            <person name="Atarashi K."/>
            <person name="Plichta R.D."/>
            <person name="Arai Y."/>
            <person name="Sasajima S."/>
            <person name="Kearney M.S."/>
            <person name="Suda W."/>
            <person name="Takeshita K."/>
            <person name="Sasaki T."/>
            <person name="Okamoto S."/>
            <person name="Skelly N.A."/>
            <person name="Okamura Y."/>
            <person name="Vlamakis H."/>
            <person name="Li Y."/>
            <person name="Tanoue T."/>
            <person name="Takei H."/>
            <person name="Nittono H."/>
            <person name="Narushima S."/>
            <person name="Irie J."/>
            <person name="Itoh H."/>
            <person name="Moriya K."/>
            <person name="Sugiura Y."/>
            <person name="Suematsu M."/>
            <person name="Moritoki N."/>
            <person name="Shibata S."/>
            <person name="Littman R.D."/>
            <person name="Fischbach A.M."/>
            <person name="Uwamino Y."/>
            <person name="Inoue T."/>
            <person name="Honda A."/>
            <person name="Hattori M."/>
            <person name="Murai T."/>
            <person name="Xavier J.R."/>
            <person name="Hirose N."/>
            <person name="Honda K."/>
        </authorList>
    </citation>
    <scope>NUCLEOTIDE SEQUENCE [LARGE SCALE GENOMIC DNA]</scope>
    <source>
        <strain evidence="4 5">CE91-St30</strain>
    </source>
</reference>
<proteinExistence type="inferred from homology"/>
<keyword evidence="2" id="KW-1133">Transmembrane helix</keyword>
<feature type="domain" description="Cell envelope-related transcriptional attenuator" evidence="3">
    <location>
        <begin position="88"/>
        <end position="234"/>
    </location>
</feature>
<dbReference type="Pfam" id="PF03816">
    <property type="entry name" value="LytR_cpsA_psr"/>
    <property type="match status" value="1"/>
</dbReference>
<dbReference type="EMBL" id="AP025564">
    <property type="protein sequence ID" value="BDE94688.1"/>
    <property type="molecule type" value="Genomic_DNA"/>
</dbReference>
<evidence type="ECO:0000256" key="2">
    <source>
        <dbReference type="SAM" id="Phobius"/>
    </source>
</evidence>
<dbReference type="NCBIfam" id="TIGR00350">
    <property type="entry name" value="lytR_cpsA_psr"/>
    <property type="match status" value="1"/>
</dbReference>
<keyword evidence="5" id="KW-1185">Reference proteome</keyword>
<dbReference type="RefSeq" id="WP_244387459.1">
    <property type="nucleotide sequence ID" value="NZ_AP025564.1"/>
</dbReference>
<protein>
    <recommendedName>
        <fullName evidence="3">Cell envelope-related transcriptional attenuator domain-containing protein</fullName>
    </recommendedName>
</protein>
<dbReference type="PANTHER" id="PTHR33392:SF6">
    <property type="entry name" value="POLYISOPRENYL-TEICHOIC ACID--PEPTIDOGLYCAN TEICHOIC ACID TRANSFERASE TAGU"/>
    <property type="match status" value="1"/>
</dbReference>
<evidence type="ECO:0000313" key="5">
    <source>
        <dbReference type="Proteomes" id="UP001320544"/>
    </source>
</evidence>
<organism evidence="4 5">
    <name type="scientific">Raoultibacter timonensis</name>
    <dbReference type="NCBI Taxonomy" id="1907662"/>
    <lineage>
        <taxon>Bacteria</taxon>
        <taxon>Bacillati</taxon>
        <taxon>Actinomycetota</taxon>
        <taxon>Coriobacteriia</taxon>
        <taxon>Eggerthellales</taxon>
        <taxon>Eggerthellaceae</taxon>
        <taxon>Raoultibacter</taxon>
    </lineage>
</organism>
<gene>
    <name evidence="4" type="ORF">CE91St30_00210</name>
</gene>
<evidence type="ECO:0000259" key="3">
    <source>
        <dbReference type="Pfam" id="PF03816"/>
    </source>
</evidence>